<dbReference type="Pfam" id="PF20131">
    <property type="entry name" value="MC3"/>
    <property type="match status" value="1"/>
</dbReference>
<comment type="caution">
    <text evidence="1">The sequence shown here is derived from an EMBL/GenBank/DDBJ whole genome shotgun (WGS) entry which is preliminary data.</text>
</comment>
<proteinExistence type="predicted"/>
<sequence length="168" mass="18161">MSNSPGESLSTIPVAPPSEWSLFNPAFIAVLLRQASDGWFKTTETGMHFSYGFLVLPLVLHGPSRRELPKSTARALVAWIYENPALVETFPRNAKALSPYIAQGTLYGCATGLIVSDGGLLYPGSARRRPSGLTSEVLECFSKSAQVGRWLARQATPELTFGYLGVSP</sequence>
<dbReference type="RefSeq" id="WP_379142845.1">
    <property type="nucleotide sequence ID" value="NZ_JBHMDG010000051.1"/>
</dbReference>
<accession>A0ABV5KGG5</accession>
<dbReference type="Proteomes" id="UP001589750">
    <property type="component" value="Unassembled WGS sequence"/>
</dbReference>
<gene>
    <name evidence="1" type="ORF">ACFFRI_22480</name>
</gene>
<reference evidence="1 2" key="1">
    <citation type="submission" date="2024-09" db="EMBL/GenBank/DDBJ databases">
        <authorList>
            <person name="Sun Q."/>
            <person name="Mori K."/>
        </authorList>
    </citation>
    <scope>NUCLEOTIDE SEQUENCE [LARGE SCALE GENOMIC DNA]</scope>
    <source>
        <strain evidence="1 2">JCM 9626</strain>
    </source>
</reference>
<protein>
    <submittedName>
        <fullName evidence="1">Three component ABC system middle component</fullName>
    </submittedName>
</protein>
<organism evidence="1 2">
    <name type="scientific">Nocardioides plantarum</name>
    <dbReference type="NCBI Taxonomy" id="29299"/>
    <lineage>
        <taxon>Bacteria</taxon>
        <taxon>Bacillati</taxon>
        <taxon>Actinomycetota</taxon>
        <taxon>Actinomycetes</taxon>
        <taxon>Propionibacteriales</taxon>
        <taxon>Nocardioidaceae</taxon>
        <taxon>Nocardioides</taxon>
    </lineage>
</organism>
<name>A0ABV5KGG5_9ACTN</name>
<evidence type="ECO:0000313" key="2">
    <source>
        <dbReference type="Proteomes" id="UP001589750"/>
    </source>
</evidence>
<keyword evidence="2" id="KW-1185">Reference proteome</keyword>
<dbReference type="InterPro" id="IPR045390">
    <property type="entry name" value="ABC-3C_MC3"/>
</dbReference>
<evidence type="ECO:0000313" key="1">
    <source>
        <dbReference type="EMBL" id="MFB9315826.1"/>
    </source>
</evidence>
<dbReference type="EMBL" id="JBHMDG010000051">
    <property type="protein sequence ID" value="MFB9315826.1"/>
    <property type="molecule type" value="Genomic_DNA"/>
</dbReference>